<reference evidence="1 3" key="2">
    <citation type="journal article" date="2018" name="Plant J.">
        <title>The Physcomitrella patens chromosome-scale assembly reveals moss genome structure and evolution.</title>
        <authorList>
            <person name="Lang D."/>
            <person name="Ullrich K.K."/>
            <person name="Murat F."/>
            <person name="Fuchs J."/>
            <person name="Jenkins J."/>
            <person name="Haas F.B."/>
            <person name="Piednoel M."/>
            <person name="Gundlach H."/>
            <person name="Van Bel M."/>
            <person name="Meyberg R."/>
            <person name="Vives C."/>
            <person name="Morata J."/>
            <person name="Symeonidi A."/>
            <person name="Hiss M."/>
            <person name="Muchero W."/>
            <person name="Kamisugi Y."/>
            <person name="Saleh O."/>
            <person name="Blanc G."/>
            <person name="Decker E.L."/>
            <person name="van Gessel N."/>
            <person name="Grimwood J."/>
            <person name="Hayes R.D."/>
            <person name="Graham S.W."/>
            <person name="Gunter L.E."/>
            <person name="McDaniel S.F."/>
            <person name="Hoernstein S.N.W."/>
            <person name="Larsson A."/>
            <person name="Li F.W."/>
            <person name="Perroud P.F."/>
            <person name="Phillips J."/>
            <person name="Ranjan P."/>
            <person name="Rokshar D.S."/>
            <person name="Rothfels C.J."/>
            <person name="Schneider L."/>
            <person name="Shu S."/>
            <person name="Stevenson D.W."/>
            <person name="Thummler F."/>
            <person name="Tillich M."/>
            <person name="Villarreal Aguilar J.C."/>
            <person name="Widiez T."/>
            <person name="Wong G.K."/>
            <person name="Wymore A."/>
            <person name="Zhang Y."/>
            <person name="Zimmer A.D."/>
            <person name="Quatrano R.S."/>
            <person name="Mayer K.F.X."/>
            <person name="Goodstein D."/>
            <person name="Casacuberta J.M."/>
            <person name="Vandepoele K."/>
            <person name="Reski R."/>
            <person name="Cuming A.C."/>
            <person name="Tuskan G.A."/>
            <person name="Maumus F."/>
            <person name="Salse J."/>
            <person name="Schmutz J."/>
            <person name="Rensing S.A."/>
        </authorList>
    </citation>
    <scope>NUCLEOTIDE SEQUENCE [LARGE SCALE GENOMIC DNA]</scope>
    <source>
        <strain evidence="2 3">cv. Gransden 2004</strain>
    </source>
</reference>
<reference evidence="2" key="3">
    <citation type="submission" date="2020-12" db="UniProtKB">
        <authorList>
            <consortium name="EnsemblPlants"/>
        </authorList>
    </citation>
    <scope>IDENTIFICATION</scope>
</reference>
<dbReference type="Gramene" id="Pp3c1_19762V3.1">
    <property type="protein sequence ID" value="PAC:32969392.CDS.1"/>
    <property type="gene ID" value="Pp3c1_19762"/>
</dbReference>
<evidence type="ECO:0000313" key="1">
    <source>
        <dbReference type="EMBL" id="PNR62432.1"/>
    </source>
</evidence>
<accession>A0A2K1L8T9</accession>
<dbReference type="AlphaFoldDB" id="A0A2K1L8T9"/>
<proteinExistence type="predicted"/>
<dbReference type="EMBL" id="ABEU02000001">
    <property type="protein sequence ID" value="PNR62432.1"/>
    <property type="molecule type" value="Genomic_DNA"/>
</dbReference>
<protein>
    <submittedName>
        <fullName evidence="1 2">Uncharacterized protein</fullName>
    </submittedName>
</protein>
<evidence type="ECO:0000313" key="2">
    <source>
        <dbReference type="EnsemblPlants" id="PAC:32969392.CDS.1"/>
    </source>
</evidence>
<dbReference type="EnsemblPlants" id="Pp3c1_19762V3.1">
    <property type="protein sequence ID" value="PAC:32969392.CDS.1"/>
    <property type="gene ID" value="Pp3c1_19762"/>
</dbReference>
<organism evidence="1">
    <name type="scientific">Physcomitrium patens</name>
    <name type="common">Spreading-leaved earth moss</name>
    <name type="synonym">Physcomitrella patens</name>
    <dbReference type="NCBI Taxonomy" id="3218"/>
    <lineage>
        <taxon>Eukaryota</taxon>
        <taxon>Viridiplantae</taxon>
        <taxon>Streptophyta</taxon>
        <taxon>Embryophyta</taxon>
        <taxon>Bryophyta</taxon>
        <taxon>Bryophytina</taxon>
        <taxon>Bryopsida</taxon>
        <taxon>Funariidae</taxon>
        <taxon>Funariales</taxon>
        <taxon>Funariaceae</taxon>
        <taxon>Physcomitrium</taxon>
    </lineage>
</organism>
<evidence type="ECO:0000313" key="3">
    <source>
        <dbReference type="Proteomes" id="UP000006727"/>
    </source>
</evidence>
<gene>
    <name evidence="1" type="ORF">PHYPA_000856</name>
</gene>
<keyword evidence="3" id="KW-1185">Reference proteome</keyword>
<reference evidence="1 3" key="1">
    <citation type="journal article" date="2008" name="Science">
        <title>The Physcomitrella genome reveals evolutionary insights into the conquest of land by plants.</title>
        <authorList>
            <person name="Rensing S."/>
            <person name="Lang D."/>
            <person name="Zimmer A."/>
            <person name="Terry A."/>
            <person name="Salamov A."/>
            <person name="Shapiro H."/>
            <person name="Nishiyama T."/>
            <person name="Perroud P.-F."/>
            <person name="Lindquist E."/>
            <person name="Kamisugi Y."/>
            <person name="Tanahashi T."/>
            <person name="Sakakibara K."/>
            <person name="Fujita T."/>
            <person name="Oishi K."/>
            <person name="Shin-I T."/>
            <person name="Kuroki Y."/>
            <person name="Toyoda A."/>
            <person name="Suzuki Y."/>
            <person name="Hashimoto A."/>
            <person name="Yamaguchi K."/>
            <person name="Sugano A."/>
            <person name="Kohara Y."/>
            <person name="Fujiyama A."/>
            <person name="Anterola A."/>
            <person name="Aoki S."/>
            <person name="Ashton N."/>
            <person name="Barbazuk W.B."/>
            <person name="Barker E."/>
            <person name="Bennetzen J."/>
            <person name="Bezanilla M."/>
            <person name="Blankenship R."/>
            <person name="Cho S.H."/>
            <person name="Dutcher S."/>
            <person name="Estelle M."/>
            <person name="Fawcett J.A."/>
            <person name="Gundlach H."/>
            <person name="Hanada K."/>
            <person name="Heyl A."/>
            <person name="Hicks K.A."/>
            <person name="Hugh J."/>
            <person name="Lohr M."/>
            <person name="Mayer K."/>
            <person name="Melkozernov A."/>
            <person name="Murata T."/>
            <person name="Nelson D."/>
            <person name="Pils B."/>
            <person name="Prigge M."/>
            <person name="Reiss B."/>
            <person name="Renner T."/>
            <person name="Rombauts S."/>
            <person name="Rushton P."/>
            <person name="Sanderfoot A."/>
            <person name="Schween G."/>
            <person name="Shiu S.-H."/>
            <person name="Stueber K."/>
            <person name="Theodoulou F.L."/>
            <person name="Tu H."/>
            <person name="Van de Peer Y."/>
            <person name="Verrier P.J."/>
            <person name="Waters E."/>
            <person name="Wood A."/>
            <person name="Yang L."/>
            <person name="Cove D."/>
            <person name="Cuming A."/>
            <person name="Hasebe M."/>
            <person name="Lucas S."/>
            <person name="Mishler D.B."/>
            <person name="Reski R."/>
            <person name="Grigoriev I."/>
            <person name="Quatrano R.S."/>
            <person name="Boore J.L."/>
        </authorList>
    </citation>
    <scope>NUCLEOTIDE SEQUENCE [LARGE SCALE GENOMIC DNA]</scope>
    <source>
        <strain evidence="2 3">cv. Gransden 2004</strain>
    </source>
</reference>
<name>A0A2K1L8T9_PHYPA</name>
<dbReference type="InParanoid" id="A0A2K1L8T9"/>
<sequence>MSGSMERVRRLLLAELKLTIPDLTSMWVSDLQVKKTEPDTGSCGSCQVGAIRVHDADGILLCCEESE</sequence>
<dbReference type="Proteomes" id="UP000006727">
    <property type="component" value="Chromosome 1"/>
</dbReference>